<proteinExistence type="predicted"/>
<name>A0A7T1TA65_9ACTN</name>
<evidence type="ECO:0000313" key="2">
    <source>
        <dbReference type="Proteomes" id="UP000595046"/>
    </source>
</evidence>
<protein>
    <submittedName>
        <fullName evidence="1">Uncharacterized protein</fullName>
    </submittedName>
</protein>
<dbReference type="AlphaFoldDB" id="A0A7T1TA65"/>
<dbReference type="KEGG" id="sbat:G4Z16_25335"/>
<dbReference type="RefSeq" id="WP_197352958.1">
    <property type="nucleotide sequence ID" value="NZ_CP048882.1"/>
</dbReference>
<dbReference type="EMBL" id="CP048882">
    <property type="protein sequence ID" value="QPP09184.1"/>
    <property type="molecule type" value="Genomic_DNA"/>
</dbReference>
<reference evidence="2" key="1">
    <citation type="submission" date="2020-02" db="EMBL/GenBank/DDBJ databases">
        <title>Streptomyces sp. ASO4wet.</title>
        <authorList>
            <person name="Risdian C."/>
            <person name="Landwehr W."/>
            <person name="Schupp P."/>
            <person name="Wink J."/>
        </authorList>
    </citation>
    <scope>NUCLEOTIDE SEQUENCE [LARGE SCALE GENOMIC DNA]</scope>
    <source>
        <strain evidence="2">ASO4wet</strain>
    </source>
</reference>
<dbReference type="Proteomes" id="UP000595046">
    <property type="component" value="Chromosome"/>
</dbReference>
<keyword evidence="2" id="KW-1185">Reference proteome</keyword>
<organism evidence="1 2">
    <name type="scientific">Streptomyces bathyalis</name>
    <dbReference type="NCBI Taxonomy" id="2710756"/>
    <lineage>
        <taxon>Bacteria</taxon>
        <taxon>Bacillati</taxon>
        <taxon>Actinomycetota</taxon>
        <taxon>Actinomycetes</taxon>
        <taxon>Kitasatosporales</taxon>
        <taxon>Streptomycetaceae</taxon>
        <taxon>Streptomyces</taxon>
    </lineage>
</organism>
<accession>A0A7T1TA65</accession>
<gene>
    <name evidence="1" type="ORF">G4Z16_25335</name>
</gene>
<sequence length="63" mass="6090">MLLEKVNNSHLLDTVLTDAANVEDMSPAEPVLSTPAAVAGGALVTAGAFGAGVGLGVTQAQAG</sequence>
<evidence type="ECO:0000313" key="1">
    <source>
        <dbReference type="EMBL" id="QPP09184.1"/>
    </source>
</evidence>